<sequence>MSKQTKACIWFILVLFLFLAGCQEDLTETLSKSEYGDIVEQEEYKMTLEKDKYPENVDLITMEIFNNSDTDITFGLEHSVEIYVDGNWYQIPFKKDAQFQAIGVIVKPGESYSQNVAVDQLDFSFIPGRYRVIKPILPEVVVSAEFEIE</sequence>
<dbReference type="EMBL" id="JAWZSR010000007">
    <property type="protein sequence ID" value="MDX8046888.1"/>
    <property type="molecule type" value="Genomic_DNA"/>
</dbReference>
<organism evidence="1 2">
    <name type="scientific">Gracilibacillus pellucidus</name>
    <dbReference type="NCBI Taxonomy" id="3095368"/>
    <lineage>
        <taxon>Bacteria</taxon>
        <taxon>Bacillati</taxon>
        <taxon>Bacillota</taxon>
        <taxon>Bacilli</taxon>
        <taxon>Bacillales</taxon>
        <taxon>Bacillaceae</taxon>
        <taxon>Gracilibacillus</taxon>
    </lineage>
</organism>
<keyword evidence="2" id="KW-1185">Reference proteome</keyword>
<dbReference type="Proteomes" id="UP001277972">
    <property type="component" value="Unassembled WGS sequence"/>
</dbReference>
<reference evidence="1" key="1">
    <citation type="submission" date="2023-11" db="EMBL/GenBank/DDBJ databases">
        <title>Gracilibacillus pellucida a moderately halophilic bacterium isolated from saline soil in Xinjiang province.</title>
        <authorList>
            <person name="Zhang Z."/>
            <person name="Tan F."/>
            <person name="Wang Y."/>
            <person name="Xia M."/>
        </authorList>
    </citation>
    <scope>NUCLEOTIDE SEQUENCE</scope>
    <source>
        <strain evidence="1">S3-1-1</strain>
    </source>
</reference>
<name>A0ACC6M7D5_9BACI</name>
<gene>
    <name evidence="1" type="ORF">SH601_12920</name>
</gene>
<proteinExistence type="predicted"/>
<comment type="caution">
    <text evidence="1">The sequence shown here is derived from an EMBL/GenBank/DDBJ whole genome shotgun (WGS) entry which is preliminary data.</text>
</comment>
<accession>A0ACC6M7D5</accession>
<protein>
    <submittedName>
        <fullName evidence="1">Immunoglobulin-like domain-containing protein</fullName>
    </submittedName>
</protein>
<evidence type="ECO:0000313" key="1">
    <source>
        <dbReference type="EMBL" id="MDX8046888.1"/>
    </source>
</evidence>
<evidence type="ECO:0000313" key="2">
    <source>
        <dbReference type="Proteomes" id="UP001277972"/>
    </source>
</evidence>